<dbReference type="PANTHER" id="PTHR12757:SF1">
    <property type="entry name" value="PROTEIN SALIVARY GLANDS MARRED"/>
    <property type="match status" value="1"/>
</dbReference>
<dbReference type="PANTHER" id="PTHR12757">
    <property type="entry name" value="TUMOR NECROSIS FACTOR INDUCED PROTEIN"/>
    <property type="match status" value="1"/>
</dbReference>
<reference evidence="1 2" key="1">
    <citation type="submission" date="2024-11" db="EMBL/GenBank/DDBJ databases">
        <title>Adaptive evolution of stress response genes in parasites aligns with host niche diversity.</title>
        <authorList>
            <person name="Hahn C."/>
            <person name="Resl P."/>
        </authorList>
    </citation>
    <scope>NUCLEOTIDE SEQUENCE [LARGE SCALE GENOMIC DNA]</scope>
    <source>
        <strain evidence="1">EGGRZ-B1_66</strain>
        <tissue evidence="1">Body</tissue>
    </source>
</reference>
<dbReference type="Proteomes" id="UP001626550">
    <property type="component" value="Unassembled WGS sequence"/>
</dbReference>
<dbReference type="Gene3D" id="1.20.1440.160">
    <property type="entry name" value="Tumor necrosis factor alpha-induced protein 8-like"/>
    <property type="match status" value="1"/>
</dbReference>
<accession>A0ABD2QN47</accession>
<keyword evidence="2" id="KW-1185">Reference proteome</keyword>
<dbReference type="AlphaFoldDB" id="A0ABD2QN47"/>
<dbReference type="EMBL" id="JBJKFK010000018">
    <property type="protein sequence ID" value="KAL3320964.1"/>
    <property type="molecule type" value="Genomic_DNA"/>
</dbReference>
<name>A0ABD2QN47_9PLAT</name>
<dbReference type="Pfam" id="PF05527">
    <property type="entry name" value="TNFAIP8"/>
    <property type="match status" value="1"/>
</dbReference>
<evidence type="ECO:0000313" key="1">
    <source>
        <dbReference type="EMBL" id="KAL3320964.1"/>
    </source>
</evidence>
<proteinExistence type="predicted"/>
<organism evidence="1 2">
    <name type="scientific">Cichlidogyrus casuarinus</name>
    <dbReference type="NCBI Taxonomy" id="1844966"/>
    <lineage>
        <taxon>Eukaryota</taxon>
        <taxon>Metazoa</taxon>
        <taxon>Spiralia</taxon>
        <taxon>Lophotrochozoa</taxon>
        <taxon>Platyhelminthes</taxon>
        <taxon>Monogenea</taxon>
        <taxon>Monopisthocotylea</taxon>
        <taxon>Dactylogyridea</taxon>
        <taxon>Ancyrocephalidae</taxon>
        <taxon>Cichlidogyrus</taxon>
    </lineage>
</organism>
<comment type="caution">
    <text evidence="1">The sequence shown here is derived from an EMBL/GenBank/DDBJ whole genome shotgun (WGS) entry which is preliminary data.</text>
</comment>
<dbReference type="InterPro" id="IPR008477">
    <property type="entry name" value="TNFAIP8-like"/>
</dbReference>
<gene>
    <name evidence="1" type="primary">TNFAIP8L2</name>
    <name evidence="1" type="ORF">Ciccas_000352</name>
</gene>
<evidence type="ECO:0000313" key="2">
    <source>
        <dbReference type="Proteomes" id="UP001626550"/>
    </source>
</evidence>
<protein>
    <submittedName>
        <fullName evidence="1">Tumor necrosis factor alpha-induced protein 8-like 2</fullName>
    </submittedName>
</protein>
<sequence length="213" mass="24253">MQKKTDSTSSPQAGTTISSRKLNYFSANSISLRTQKKLAGQFPLHMTKFFIDETSSRLFENVNQLLVLQIGCAQKANKLMKQIVKMNVKLAILNYNAVFDNRESIIASELKDTFHNTAECFLRIRKSHRNRLGGVNGSIENMIAQVDQASRLIIDLTQRHLSKKTQTKIIESFAFFGNKDFLESVLDKSKEEYSKLIDAINEDLEELIDRGML</sequence>
<dbReference type="InterPro" id="IPR038355">
    <property type="entry name" value="TNFAIP8_sf"/>
</dbReference>